<sequence>MDDSNRTADAADPLAALKAQLTAQAGDNPALAVLLQFMQPRPAPAPCVDVEPAPAASAREEQLQADLDVLVRGHAQQAAELERLRRRNDALAAALGACHLCFGEDAWCPRCGGLGRPASRRPEPAAFAQYVRPVLERLQPREPARATPPASTEGPRAGAA</sequence>
<comment type="caution">
    <text evidence="2">The sequence shown here is derived from an EMBL/GenBank/DDBJ whole genome shotgun (WGS) entry which is preliminary data.</text>
</comment>
<accession>A0A934TPW0</accession>
<reference evidence="2" key="2">
    <citation type="submission" date="2021-01" db="EMBL/GenBank/DDBJ databases">
        <authorList>
            <person name="Kang M."/>
        </authorList>
    </citation>
    <scope>NUCLEOTIDE SEQUENCE</scope>
    <source>
        <strain evidence="2">KACC 17527</strain>
    </source>
</reference>
<keyword evidence="3" id="KW-1185">Reference proteome</keyword>
<name>A0A934TPW0_9BURK</name>
<organism evidence="2 3">
    <name type="scientific">Ramlibacter ginsenosidimutans</name>
    <dbReference type="NCBI Taxonomy" id="502333"/>
    <lineage>
        <taxon>Bacteria</taxon>
        <taxon>Pseudomonadati</taxon>
        <taxon>Pseudomonadota</taxon>
        <taxon>Betaproteobacteria</taxon>
        <taxon>Burkholderiales</taxon>
        <taxon>Comamonadaceae</taxon>
        <taxon>Ramlibacter</taxon>
    </lineage>
</organism>
<dbReference type="RefSeq" id="WP_201166370.1">
    <property type="nucleotide sequence ID" value="NZ_JAEPWM010000001.1"/>
</dbReference>
<evidence type="ECO:0000313" key="2">
    <source>
        <dbReference type="EMBL" id="MBK6005005.1"/>
    </source>
</evidence>
<protein>
    <submittedName>
        <fullName evidence="2">Uncharacterized protein</fullName>
    </submittedName>
</protein>
<proteinExistence type="predicted"/>
<dbReference type="EMBL" id="JAEPWM010000001">
    <property type="protein sequence ID" value="MBK6005005.1"/>
    <property type="molecule type" value="Genomic_DNA"/>
</dbReference>
<gene>
    <name evidence="2" type="ORF">JJB11_02770</name>
</gene>
<feature type="region of interest" description="Disordered" evidence="1">
    <location>
        <begin position="136"/>
        <end position="160"/>
    </location>
</feature>
<reference evidence="2" key="1">
    <citation type="journal article" date="2012" name="J. Microbiol. Biotechnol.">
        <title>Ramlibacter ginsenosidimutans sp. nov., with ginsenoside-converting activity.</title>
        <authorList>
            <person name="Wang L."/>
            <person name="An D.S."/>
            <person name="Kim S.G."/>
            <person name="Jin F.X."/>
            <person name="Kim S.C."/>
            <person name="Lee S.T."/>
            <person name="Im W.T."/>
        </authorList>
    </citation>
    <scope>NUCLEOTIDE SEQUENCE</scope>
    <source>
        <strain evidence="2">KACC 17527</strain>
    </source>
</reference>
<dbReference type="Proteomes" id="UP000630528">
    <property type="component" value="Unassembled WGS sequence"/>
</dbReference>
<evidence type="ECO:0000256" key="1">
    <source>
        <dbReference type="SAM" id="MobiDB-lite"/>
    </source>
</evidence>
<evidence type="ECO:0000313" key="3">
    <source>
        <dbReference type="Proteomes" id="UP000630528"/>
    </source>
</evidence>
<dbReference type="AlphaFoldDB" id="A0A934TPW0"/>